<dbReference type="EMBL" id="BART01015790">
    <property type="protein sequence ID" value="GAG75070.1"/>
    <property type="molecule type" value="Genomic_DNA"/>
</dbReference>
<dbReference type="Pfam" id="PF12796">
    <property type="entry name" value="Ank_2"/>
    <property type="match status" value="1"/>
</dbReference>
<dbReference type="InterPro" id="IPR002110">
    <property type="entry name" value="Ankyrin_rpt"/>
</dbReference>
<dbReference type="AlphaFoldDB" id="X0ZYZ9"/>
<proteinExistence type="predicted"/>
<dbReference type="SUPFAM" id="SSF48403">
    <property type="entry name" value="Ankyrin repeat"/>
    <property type="match status" value="1"/>
</dbReference>
<accession>X0ZYZ9</accession>
<sequence length="55" mass="6201">MAIRWGRTDTAKLLITANAFLDTEDNNGSTPIHLAIKWGRTGILRNILYNAQFVK</sequence>
<feature type="non-terminal residue" evidence="1">
    <location>
        <position position="55"/>
    </location>
</feature>
<evidence type="ECO:0000313" key="1">
    <source>
        <dbReference type="EMBL" id="GAG75070.1"/>
    </source>
</evidence>
<protein>
    <submittedName>
        <fullName evidence="1">Uncharacterized protein</fullName>
    </submittedName>
</protein>
<dbReference type="InterPro" id="IPR036770">
    <property type="entry name" value="Ankyrin_rpt-contain_sf"/>
</dbReference>
<name>X0ZYZ9_9ZZZZ</name>
<gene>
    <name evidence="1" type="ORF">S01H4_30564</name>
</gene>
<organism evidence="1">
    <name type="scientific">marine sediment metagenome</name>
    <dbReference type="NCBI Taxonomy" id="412755"/>
    <lineage>
        <taxon>unclassified sequences</taxon>
        <taxon>metagenomes</taxon>
        <taxon>ecological metagenomes</taxon>
    </lineage>
</organism>
<comment type="caution">
    <text evidence="1">The sequence shown here is derived from an EMBL/GenBank/DDBJ whole genome shotgun (WGS) entry which is preliminary data.</text>
</comment>
<dbReference type="Gene3D" id="1.25.40.20">
    <property type="entry name" value="Ankyrin repeat-containing domain"/>
    <property type="match status" value="1"/>
</dbReference>
<reference evidence="1" key="1">
    <citation type="journal article" date="2014" name="Front. Microbiol.">
        <title>High frequency of phylogenetically diverse reductive dehalogenase-homologous genes in deep subseafloor sedimentary metagenomes.</title>
        <authorList>
            <person name="Kawai M."/>
            <person name="Futagami T."/>
            <person name="Toyoda A."/>
            <person name="Takaki Y."/>
            <person name="Nishi S."/>
            <person name="Hori S."/>
            <person name="Arai W."/>
            <person name="Tsubouchi T."/>
            <person name="Morono Y."/>
            <person name="Uchiyama I."/>
            <person name="Ito T."/>
            <person name="Fujiyama A."/>
            <person name="Inagaki F."/>
            <person name="Takami H."/>
        </authorList>
    </citation>
    <scope>NUCLEOTIDE SEQUENCE</scope>
    <source>
        <strain evidence="1">Expedition CK06-06</strain>
    </source>
</reference>